<proteinExistence type="inferred from homology"/>
<dbReference type="PANTHER" id="PTHR30483:SF37">
    <property type="entry name" value="ABC TRANSPORTER SUBSTRATE-BINDING PROTEIN"/>
    <property type="match status" value="1"/>
</dbReference>
<evidence type="ECO:0000256" key="1">
    <source>
        <dbReference type="ARBA" id="ARBA00010062"/>
    </source>
</evidence>
<organism evidence="5 6">
    <name type="scientific">Paraburkholderia antibiotica</name>
    <dbReference type="NCBI Taxonomy" id="2728839"/>
    <lineage>
        <taxon>Bacteria</taxon>
        <taxon>Pseudomonadati</taxon>
        <taxon>Pseudomonadota</taxon>
        <taxon>Betaproteobacteria</taxon>
        <taxon>Burkholderiales</taxon>
        <taxon>Burkholderiaceae</taxon>
        <taxon>Paraburkholderia</taxon>
    </lineage>
</organism>
<evidence type="ECO:0000259" key="4">
    <source>
        <dbReference type="Pfam" id="PF13458"/>
    </source>
</evidence>
<dbReference type="InterPro" id="IPR051010">
    <property type="entry name" value="BCAA_transport"/>
</dbReference>
<comment type="caution">
    <text evidence="5">The sequence shown here is derived from an EMBL/GenBank/DDBJ whole genome shotgun (WGS) entry which is preliminary data.</text>
</comment>
<keyword evidence="6" id="KW-1185">Reference proteome</keyword>
<accession>A0A7Y0A1Z6</accession>
<dbReference type="Pfam" id="PF13458">
    <property type="entry name" value="Peripla_BP_6"/>
    <property type="match status" value="1"/>
</dbReference>
<dbReference type="Proteomes" id="UP000583127">
    <property type="component" value="Unassembled WGS sequence"/>
</dbReference>
<dbReference type="AlphaFoldDB" id="A0A7Y0A1Z6"/>
<dbReference type="PANTHER" id="PTHR30483">
    <property type="entry name" value="LEUCINE-SPECIFIC-BINDING PROTEIN"/>
    <property type="match status" value="1"/>
</dbReference>
<name>A0A7Y0A1Z6_9BURK</name>
<gene>
    <name evidence="5" type="ORF">HHL14_29885</name>
</gene>
<sequence>MKQFALRGRLVASCAAAALSCAGAATALTVSTAANAGESRVGVELPLTGSLAQAGTEMYRGIQVAADVYNRRNPQNRVTLVAIDDESNPAKAVAAVEKLASQNVVAIAGAANSNCAGPASEAASKAGIVYVTSGGTSDDMVRRGLKNFFRVSNTPGYTKGMVGLFEQLGVKSVSIVYSTKDATSDLAQQLDSALKAKGVATSLHAFDPSMTDFKPIVNKVKLQDKSDAMAMIGYENDYVGILRAAKVLKPNLKAIAAPWAFASPKMAASFPDLVPNVYGATVLASPADYRSADQREFSDTYQRLFKTDSNYQSQTSFAYAQLLFDAIARAQKAGTLDKGGLADTLRQSAGDGTFLGKISFDTRGDNPGYVAHMGQFTHDGKLAVVWPADYATAKPVYPGVPW</sequence>
<dbReference type="InterPro" id="IPR028081">
    <property type="entry name" value="Leu-bd"/>
</dbReference>
<evidence type="ECO:0000256" key="3">
    <source>
        <dbReference type="SAM" id="SignalP"/>
    </source>
</evidence>
<protein>
    <submittedName>
        <fullName evidence="5">ABC transporter substrate-binding protein</fullName>
    </submittedName>
</protein>
<dbReference type="Gene3D" id="3.40.50.2300">
    <property type="match status" value="2"/>
</dbReference>
<dbReference type="PROSITE" id="PS51257">
    <property type="entry name" value="PROKAR_LIPOPROTEIN"/>
    <property type="match status" value="1"/>
</dbReference>
<dbReference type="InterPro" id="IPR028082">
    <property type="entry name" value="Peripla_BP_I"/>
</dbReference>
<keyword evidence="2 3" id="KW-0732">Signal</keyword>
<feature type="domain" description="Leucine-binding protein" evidence="4">
    <location>
        <begin position="40"/>
        <end position="364"/>
    </location>
</feature>
<dbReference type="SUPFAM" id="SSF53822">
    <property type="entry name" value="Periplasmic binding protein-like I"/>
    <property type="match status" value="1"/>
</dbReference>
<evidence type="ECO:0000256" key="2">
    <source>
        <dbReference type="ARBA" id="ARBA00022729"/>
    </source>
</evidence>
<dbReference type="EMBL" id="JABBFZ010000028">
    <property type="protein sequence ID" value="NML35022.1"/>
    <property type="molecule type" value="Genomic_DNA"/>
</dbReference>
<reference evidence="5 6" key="1">
    <citation type="submission" date="2020-04" db="EMBL/GenBank/DDBJ databases">
        <title>Paraburkholderia sp. G-4-1-8 isolated from soil.</title>
        <authorList>
            <person name="Dahal R.H."/>
        </authorList>
    </citation>
    <scope>NUCLEOTIDE SEQUENCE [LARGE SCALE GENOMIC DNA]</scope>
    <source>
        <strain evidence="5 6">G-4-1-8</strain>
    </source>
</reference>
<dbReference type="RefSeq" id="WP_169501208.1">
    <property type="nucleotide sequence ID" value="NZ_JABBFZ010000028.1"/>
</dbReference>
<feature type="signal peptide" evidence="3">
    <location>
        <begin position="1"/>
        <end position="27"/>
    </location>
</feature>
<comment type="similarity">
    <text evidence="1">Belongs to the leucine-binding protein family.</text>
</comment>
<feature type="chain" id="PRO_5031301673" evidence="3">
    <location>
        <begin position="28"/>
        <end position="402"/>
    </location>
</feature>
<evidence type="ECO:0000313" key="6">
    <source>
        <dbReference type="Proteomes" id="UP000583127"/>
    </source>
</evidence>
<evidence type="ECO:0000313" key="5">
    <source>
        <dbReference type="EMBL" id="NML35022.1"/>
    </source>
</evidence>